<dbReference type="PANTHER" id="PTHR33546">
    <property type="entry name" value="LARGE, MULTIFUNCTIONAL SECRETED PROTEIN-RELATED"/>
    <property type="match status" value="1"/>
</dbReference>
<comment type="caution">
    <text evidence="8">The sequence shown here is derived from an EMBL/GenBank/DDBJ whole genome shotgun (WGS) entry which is preliminary data.</text>
</comment>
<evidence type="ECO:0000256" key="3">
    <source>
        <dbReference type="ARBA" id="ARBA00023004"/>
    </source>
</evidence>
<accession>A0A3P1BRT2</accession>
<dbReference type="SUPFAM" id="SSF48371">
    <property type="entry name" value="ARM repeat"/>
    <property type="match status" value="1"/>
</dbReference>
<dbReference type="OrthoDB" id="9808161at2"/>
<dbReference type="Pfam" id="PF00034">
    <property type="entry name" value="Cytochrom_C"/>
    <property type="match status" value="1"/>
</dbReference>
<evidence type="ECO:0000259" key="7">
    <source>
        <dbReference type="PROSITE" id="PS51007"/>
    </source>
</evidence>
<keyword evidence="3 4" id="KW-0408">Iron</keyword>
<dbReference type="InterPro" id="IPR011989">
    <property type="entry name" value="ARM-like"/>
</dbReference>
<feature type="compositionally biased region" description="Polar residues" evidence="5">
    <location>
        <begin position="31"/>
        <end position="49"/>
    </location>
</feature>
<feature type="chain" id="PRO_5018283286" evidence="6">
    <location>
        <begin position="24"/>
        <end position="746"/>
    </location>
</feature>
<dbReference type="GO" id="GO:0009055">
    <property type="term" value="F:electron transfer activity"/>
    <property type="evidence" value="ECO:0007669"/>
    <property type="project" value="InterPro"/>
</dbReference>
<dbReference type="PROSITE" id="PS51007">
    <property type="entry name" value="CYTC"/>
    <property type="match status" value="1"/>
</dbReference>
<evidence type="ECO:0000256" key="1">
    <source>
        <dbReference type="ARBA" id="ARBA00022617"/>
    </source>
</evidence>
<feature type="signal peptide" evidence="6">
    <location>
        <begin position="1"/>
        <end position="23"/>
    </location>
</feature>
<evidence type="ECO:0000256" key="2">
    <source>
        <dbReference type="ARBA" id="ARBA00022723"/>
    </source>
</evidence>
<dbReference type="EMBL" id="RQJO01000008">
    <property type="protein sequence ID" value="RRB03805.1"/>
    <property type="molecule type" value="Genomic_DNA"/>
</dbReference>
<keyword evidence="9" id="KW-1185">Reference proteome</keyword>
<dbReference type="GO" id="GO:0046872">
    <property type="term" value="F:metal ion binding"/>
    <property type="evidence" value="ECO:0007669"/>
    <property type="project" value="UniProtKB-KW"/>
</dbReference>
<dbReference type="SUPFAM" id="SSF50952">
    <property type="entry name" value="Soluble quinoprotein glucose dehydrogenase"/>
    <property type="match status" value="1"/>
</dbReference>
<dbReference type="InterPro" id="IPR055557">
    <property type="entry name" value="DUF7133"/>
</dbReference>
<dbReference type="RefSeq" id="WP_124873895.1">
    <property type="nucleotide sequence ID" value="NZ_RQJO01000008.1"/>
</dbReference>
<dbReference type="Gene3D" id="1.25.10.10">
    <property type="entry name" value="Leucine-rich Repeat Variant"/>
    <property type="match status" value="1"/>
</dbReference>
<dbReference type="InterPro" id="IPR036909">
    <property type="entry name" value="Cyt_c-like_dom_sf"/>
</dbReference>
<evidence type="ECO:0000313" key="9">
    <source>
        <dbReference type="Proteomes" id="UP000271925"/>
    </source>
</evidence>
<protein>
    <submittedName>
        <fullName evidence="8">Cytochrome C</fullName>
    </submittedName>
</protein>
<dbReference type="PANTHER" id="PTHR33546:SF1">
    <property type="entry name" value="LARGE, MULTIFUNCTIONAL SECRETED PROTEIN"/>
    <property type="match status" value="1"/>
</dbReference>
<dbReference type="InterPro" id="IPR011042">
    <property type="entry name" value="6-blade_b-propeller_TolB-like"/>
</dbReference>
<dbReference type="InterPro" id="IPR011041">
    <property type="entry name" value="Quinoprot_gluc/sorb_DH_b-prop"/>
</dbReference>
<dbReference type="SUPFAM" id="SSF46626">
    <property type="entry name" value="Cytochrome c"/>
    <property type="match status" value="1"/>
</dbReference>
<evidence type="ECO:0000256" key="6">
    <source>
        <dbReference type="SAM" id="SignalP"/>
    </source>
</evidence>
<dbReference type="AlphaFoldDB" id="A0A3P1BRT2"/>
<reference evidence="8 9" key="1">
    <citation type="submission" date="2018-11" db="EMBL/GenBank/DDBJ databases">
        <authorList>
            <person name="Zhou Z."/>
            <person name="Wang G."/>
        </authorList>
    </citation>
    <scope>NUCLEOTIDE SEQUENCE [LARGE SCALE GENOMIC DNA]</scope>
    <source>
        <strain evidence="8 9">KCTC52004</strain>
    </source>
</reference>
<dbReference type="GO" id="GO:0020037">
    <property type="term" value="F:heme binding"/>
    <property type="evidence" value="ECO:0007669"/>
    <property type="project" value="InterPro"/>
</dbReference>
<keyword evidence="2 4" id="KW-0479">Metal-binding</keyword>
<dbReference type="Pfam" id="PF23500">
    <property type="entry name" value="DUF7133"/>
    <property type="match status" value="1"/>
</dbReference>
<dbReference type="Gene3D" id="1.10.760.10">
    <property type="entry name" value="Cytochrome c-like domain"/>
    <property type="match status" value="1"/>
</dbReference>
<evidence type="ECO:0000256" key="4">
    <source>
        <dbReference type="PROSITE-ProRule" id="PRU00433"/>
    </source>
</evidence>
<sequence length="746" mass="82850">MKKTIWLSSVLAASLLAVTCQVARQNAPNSVQTATSQSEQTVPAFTENPSPAHLTPEQSLKSFRLPKGYHLELVASEPMIHEPVAVAWDGNARMYVVEMNTYMQDVDGSHEHDPTSRVMLLEDTNNDGKMDKSSVFIDKLLLPRMLLCVGHELLVNETDTYDIYSYKDTNGDGVADQKKPVFNPGKKAPGNLEHQRSGLDWNLDNWIYVTVDPVRFRYTGGVLKADTIPSGSGGQWGLTHDNYGRLYFSSAGGEVPALGFQINPIYGRMEFSDQYSQEFNAVWPIIKTPDVQGGVQRIRPADTTLNHFTASCGQVVFRGDRLPTDLSGDLLISEPVGRLIRRAKVGNVAGKTTLENAYQKEEFIASTDMNFRVVNMYTGPDGCLYLVDMHRGIIQEGNWTRPDSYLRPQITRLGLDKNIQHGRIYRLVHDGLKPGPKPQMLDETSAKLVSYLDHANGWWRDNAQKELIVRNDQTVVPTLKTIATGQKPASDLGRIHALWTLEGLNALDKTIVLKALTDEDAQVRKTAVRLSEPYLKQNDATLLARLGDLKTDPSFDVRTQLVLSLSYSPDSKARTLAQEIITLAPGNEMVARAQRSLDKNEDVKKFGRRLGSLDEIDRKLVLNGSTIYKSLCTTCHGPDGKGLESKAAPPLVDSKRVRNRNKDIAIRILLHGLSGPIDGQTYPDVMPAMGANDDEWLASVLSYIRYEFGSNQGVGVRPADVKAVREQTAGRSKAWTLDELIKPDQK</sequence>
<dbReference type="InterPro" id="IPR016024">
    <property type="entry name" value="ARM-type_fold"/>
</dbReference>
<organism evidence="8 9">
    <name type="scientific">Larkinella rosea</name>
    <dbReference type="NCBI Taxonomy" id="2025312"/>
    <lineage>
        <taxon>Bacteria</taxon>
        <taxon>Pseudomonadati</taxon>
        <taxon>Bacteroidota</taxon>
        <taxon>Cytophagia</taxon>
        <taxon>Cytophagales</taxon>
        <taxon>Spirosomataceae</taxon>
        <taxon>Larkinella</taxon>
    </lineage>
</organism>
<feature type="region of interest" description="Disordered" evidence="5">
    <location>
        <begin position="31"/>
        <end position="55"/>
    </location>
</feature>
<feature type="domain" description="Cytochrome c" evidence="7">
    <location>
        <begin position="619"/>
        <end position="708"/>
    </location>
</feature>
<evidence type="ECO:0000313" key="8">
    <source>
        <dbReference type="EMBL" id="RRB03805.1"/>
    </source>
</evidence>
<proteinExistence type="predicted"/>
<name>A0A3P1BRT2_9BACT</name>
<dbReference type="InterPro" id="IPR009056">
    <property type="entry name" value="Cyt_c-like_dom"/>
</dbReference>
<dbReference type="Gene3D" id="2.120.10.30">
    <property type="entry name" value="TolB, C-terminal domain"/>
    <property type="match status" value="1"/>
</dbReference>
<dbReference type="Proteomes" id="UP000271925">
    <property type="component" value="Unassembled WGS sequence"/>
</dbReference>
<evidence type="ECO:0000256" key="5">
    <source>
        <dbReference type="SAM" id="MobiDB-lite"/>
    </source>
</evidence>
<keyword evidence="6" id="KW-0732">Signal</keyword>
<keyword evidence="1 4" id="KW-0349">Heme</keyword>
<gene>
    <name evidence="8" type="ORF">EHT25_09705</name>
</gene>